<dbReference type="AlphaFoldDB" id="A0A1C3X4A0"/>
<reference evidence="3 4" key="1">
    <citation type="submission" date="2016-08" db="EMBL/GenBank/DDBJ databases">
        <authorList>
            <person name="Seilhamer J.J."/>
        </authorList>
    </citation>
    <scope>NUCLEOTIDE SEQUENCE [LARGE SCALE GENOMIC DNA]</scope>
    <source>
        <strain evidence="3 4">P1-7</strain>
    </source>
</reference>
<keyword evidence="2" id="KW-0812">Transmembrane</keyword>
<gene>
    <name evidence="3" type="ORF">GA0061101_12489</name>
</gene>
<proteinExistence type="predicted"/>
<evidence type="ECO:0000256" key="1">
    <source>
        <dbReference type="SAM" id="MobiDB-lite"/>
    </source>
</evidence>
<evidence type="ECO:0000256" key="2">
    <source>
        <dbReference type="SAM" id="Phobius"/>
    </source>
</evidence>
<sequence>MGRLIAADDRLRREASMIARLSILMVIFSLPPLCSIAFWTILTMTRCGRRHHPRWPDGRHLSQRQFVSLRTGERRRVGGDDPAEFHQIDARDIPADDIQTPQVEQLFGKRGNMRRIGEKPAADSALRYRLDARLRDGREIIRSGDRWRGRRGAARWRRNRASASALRQSQCAGAGRP</sequence>
<accession>A0A1C3X4A0</accession>
<dbReference type="Proteomes" id="UP000199205">
    <property type="component" value="Unassembled WGS sequence"/>
</dbReference>
<feature type="transmembrane region" description="Helical" evidence="2">
    <location>
        <begin position="21"/>
        <end position="42"/>
    </location>
</feature>
<keyword evidence="2" id="KW-0472">Membrane</keyword>
<protein>
    <submittedName>
        <fullName evidence="3">Uncharacterized protein</fullName>
    </submittedName>
</protein>
<dbReference type="EMBL" id="FMAF01000024">
    <property type="protein sequence ID" value="SCB47090.1"/>
    <property type="molecule type" value="Genomic_DNA"/>
</dbReference>
<feature type="region of interest" description="Disordered" evidence="1">
    <location>
        <begin position="158"/>
        <end position="177"/>
    </location>
</feature>
<evidence type="ECO:0000313" key="4">
    <source>
        <dbReference type="Proteomes" id="UP000199205"/>
    </source>
</evidence>
<name>A0A1C3X4A0_9HYPH</name>
<evidence type="ECO:0000313" key="3">
    <source>
        <dbReference type="EMBL" id="SCB47090.1"/>
    </source>
</evidence>
<keyword evidence="2" id="KW-1133">Transmembrane helix</keyword>
<organism evidence="3 4">
    <name type="scientific">Rhizobium lusitanum</name>
    <dbReference type="NCBI Taxonomy" id="293958"/>
    <lineage>
        <taxon>Bacteria</taxon>
        <taxon>Pseudomonadati</taxon>
        <taxon>Pseudomonadota</taxon>
        <taxon>Alphaproteobacteria</taxon>
        <taxon>Hyphomicrobiales</taxon>
        <taxon>Rhizobiaceae</taxon>
        <taxon>Rhizobium/Agrobacterium group</taxon>
        <taxon>Rhizobium</taxon>
    </lineage>
</organism>